<dbReference type="PANTHER" id="PTHR42978:SF2">
    <property type="entry name" value="102 KBASES UNSTABLE REGION: FROM 1 TO 119443"/>
    <property type="match status" value="1"/>
</dbReference>
<dbReference type="EMBL" id="CP088295">
    <property type="protein sequence ID" value="UUY04525.1"/>
    <property type="molecule type" value="Genomic_DNA"/>
</dbReference>
<evidence type="ECO:0000256" key="1">
    <source>
        <dbReference type="ARBA" id="ARBA00001947"/>
    </source>
</evidence>
<dbReference type="InterPro" id="IPR036866">
    <property type="entry name" value="RibonucZ/Hydroxyglut_hydro"/>
</dbReference>
<comment type="similarity">
    <text evidence="2">Belongs to the metallo-beta-lactamase superfamily.</text>
</comment>
<evidence type="ECO:0000256" key="3">
    <source>
        <dbReference type="ARBA" id="ARBA00022723"/>
    </source>
</evidence>
<keyword evidence="4" id="KW-0378">Hydrolase</keyword>
<dbReference type="PANTHER" id="PTHR42978">
    <property type="entry name" value="QUORUM-QUENCHING LACTONASE YTNP-RELATED-RELATED"/>
    <property type="match status" value="1"/>
</dbReference>
<keyword evidence="5" id="KW-0862">Zinc</keyword>
<sequence>MPTSSVRRVIPLILGWERLPISFSLHGDTSGDMLVEPVPALLLDTDDGWTLIDVGINSAIVRDPWLFARLHGRNMSITPYLPDGDEALIDALAAWDVRLEDVTRIYLSHLHNDHAGCLRLFEAKVPVWVQRVEYDYAMTHPGPEQHGMFRIDYDDPEIDWRFMDGDEELAPGIFAFSTPGHTPGHQSFVIETKDGDGWVFAYDAGDLTANFEQEISPGGLIDATPEQGLASVLRVKEVAAARGLPIIPGHDPVVWPQLIRDAGGVPPEFPGDVPG</sequence>
<dbReference type="InterPro" id="IPR051013">
    <property type="entry name" value="MBL_superfamily_lactonases"/>
</dbReference>
<comment type="cofactor">
    <cofactor evidence="1">
        <name>Zn(2+)</name>
        <dbReference type="ChEBI" id="CHEBI:29105"/>
    </cofactor>
</comment>
<keyword evidence="8" id="KW-1185">Reference proteome</keyword>
<evidence type="ECO:0000256" key="4">
    <source>
        <dbReference type="ARBA" id="ARBA00022801"/>
    </source>
</evidence>
<dbReference type="Pfam" id="PF00753">
    <property type="entry name" value="Lactamase_B"/>
    <property type="match status" value="1"/>
</dbReference>
<evidence type="ECO:0000313" key="8">
    <source>
        <dbReference type="Proteomes" id="UP001058860"/>
    </source>
</evidence>
<dbReference type="SUPFAM" id="SSF56281">
    <property type="entry name" value="Metallo-hydrolase/oxidoreductase"/>
    <property type="match status" value="1"/>
</dbReference>
<organism evidence="7 8">
    <name type="scientific">Svornostia abyssi</name>
    <dbReference type="NCBI Taxonomy" id="2898438"/>
    <lineage>
        <taxon>Bacteria</taxon>
        <taxon>Bacillati</taxon>
        <taxon>Actinomycetota</taxon>
        <taxon>Thermoleophilia</taxon>
        <taxon>Solirubrobacterales</taxon>
        <taxon>Baekduiaceae</taxon>
        <taxon>Svornostia</taxon>
    </lineage>
</organism>
<reference evidence="8" key="1">
    <citation type="submission" date="2021-11" db="EMBL/GenBank/DDBJ databases">
        <title>Cultivation dependent microbiological survey of springs from the worlds oldest radium mine currently devoted to the extraction of radon-saturated water.</title>
        <authorList>
            <person name="Kapinusova G."/>
            <person name="Smrhova T."/>
            <person name="Strejcek M."/>
            <person name="Suman J."/>
            <person name="Jani K."/>
            <person name="Pajer P."/>
            <person name="Uhlik O."/>
        </authorList>
    </citation>
    <scope>NUCLEOTIDE SEQUENCE [LARGE SCALE GENOMIC DNA]</scope>
    <source>
        <strain evidence="8">J379</strain>
    </source>
</reference>
<evidence type="ECO:0000259" key="6">
    <source>
        <dbReference type="SMART" id="SM00849"/>
    </source>
</evidence>
<evidence type="ECO:0000313" key="7">
    <source>
        <dbReference type="EMBL" id="UUY04525.1"/>
    </source>
</evidence>
<evidence type="ECO:0000256" key="5">
    <source>
        <dbReference type="ARBA" id="ARBA00022833"/>
    </source>
</evidence>
<dbReference type="InterPro" id="IPR001279">
    <property type="entry name" value="Metallo-B-lactamas"/>
</dbReference>
<keyword evidence="3" id="KW-0479">Metal-binding</keyword>
<evidence type="ECO:0000256" key="2">
    <source>
        <dbReference type="ARBA" id="ARBA00007749"/>
    </source>
</evidence>
<protein>
    <submittedName>
        <fullName evidence="7">N-acyl homoserine lactonase family protein</fullName>
    </submittedName>
</protein>
<accession>A0ABY5PJ24</accession>
<feature type="domain" description="Metallo-beta-lactamase" evidence="6">
    <location>
        <begin position="37"/>
        <end position="250"/>
    </location>
</feature>
<dbReference type="SMART" id="SM00849">
    <property type="entry name" value="Lactamase_B"/>
    <property type="match status" value="1"/>
</dbReference>
<name>A0ABY5PJ24_9ACTN</name>
<dbReference type="Proteomes" id="UP001058860">
    <property type="component" value="Chromosome"/>
</dbReference>
<dbReference type="Gene3D" id="3.60.15.10">
    <property type="entry name" value="Ribonuclease Z/Hydroxyacylglutathione hydrolase-like"/>
    <property type="match status" value="1"/>
</dbReference>
<proteinExistence type="inferred from homology"/>
<dbReference type="RefSeq" id="WP_353865006.1">
    <property type="nucleotide sequence ID" value="NZ_CP088295.1"/>
</dbReference>
<gene>
    <name evidence="7" type="ORF">LRS13_03025</name>
</gene>
<dbReference type="CDD" id="cd07729">
    <property type="entry name" value="AHL_lactonase_MBL-fold"/>
    <property type="match status" value="1"/>
</dbReference>